<gene>
    <name evidence="6" type="ORF">AMS69_03460</name>
</gene>
<dbReference type="PANTHER" id="PTHR43085">
    <property type="entry name" value="HEXOKINASE FAMILY MEMBER"/>
    <property type="match status" value="1"/>
</dbReference>
<dbReference type="InterPro" id="IPR011611">
    <property type="entry name" value="PfkB_dom"/>
</dbReference>
<evidence type="ECO:0000313" key="6">
    <source>
        <dbReference type="EMBL" id="KOX94929.1"/>
    </source>
</evidence>
<dbReference type="InterPro" id="IPR050306">
    <property type="entry name" value="PfkB_Carbo_kinase"/>
</dbReference>
<dbReference type="InterPro" id="IPR029056">
    <property type="entry name" value="Ribokinase-like"/>
</dbReference>
<dbReference type="GO" id="GO:0016301">
    <property type="term" value="F:kinase activity"/>
    <property type="evidence" value="ECO:0007669"/>
    <property type="project" value="UniProtKB-KW"/>
</dbReference>
<dbReference type="Proteomes" id="UP000037729">
    <property type="component" value="Unassembled WGS sequence"/>
</dbReference>
<dbReference type="CDD" id="cd01166">
    <property type="entry name" value="KdgK"/>
    <property type="match status" value="1"/>
</dbReference>
<evidence type="ECO:0000256" key="2">
    <source>
        <dbReference type="ARBA" id="ARBA00022679"/>
    </source>
</evidence>
<feature type="region of interest" description="Disordered" evidence="4">
    <location>
        <begin position="292"/>
        <end position="314"/>
    </location>
</feature>
<evidence type="ECO:0000256" key="1">
    <source>
        <dbReference type="ARBA" id="ARBA00010688"/>
    </source>
</evidence>
<comment type="similarity">
    <text evidence="1">Belongs to the carbohydrate kinase PfkB family.</text>
</comment>
<dbReference type="SUPFAM" id="SSF53613">
    <property type="entry name" value="Ribokinase-like"/>
    <property type="match status" value="1"/>
</dbReference>
<evidence type="ECO:0000256" key="3">
    <source>
        <dbReference type="ARBA" id="ARBA00022777"/>
    </source>
</evidence>
<comment type="caution">
    <text evidence="6">The sequence shown here is derived from an EMBL/GenBank/DDBJ whole genome shotgun (WGS) entry which is preliminary data.</text>
</comment>
<feature type="domain" description="Carbohydrate kinase PfkB" evidence="5">
    <location>
        <begin position="3"/>
        <end position="297"/>
    </location>
</feature>
<keyword evidence="7" id="KW-1185">Reference proteome</keyword>
<proteinExistence type="inferred from homology"/>
<dbReference type="Gene3D" id="3.40.1190.20">
    <property type="match status" value="1"/>
</dbReference>
<dbReference type="AlphaFoldDB" id="A0A0M9AMA2"/>
<dbReference type="PANTHER" id="PTHR43085:SF57">
    <property type="entry name" value="CARBOHYDRATE KINASE PFKB DOMAIN-CONTAINING PROTEIN"/>
    <property type="match status" value="1"/>
</dbReference>
<reference evidence="6 7" key="1">
    <citation type="submission" date="2015-08" db="EMBL/GenBank/DDBJ databases">
        <title>Genomes of Isolates from Cabo Rojo, PR.</title>
        <authorList>
            <person name="Sanchez-Nieves R.L."/>
            <person name="Montalvo-Rodriguez R."/>
        </authorList>
    </citation>
    <scope>NUCLEOTIDE SEQUENCE [LARGE SCALE GENOMIC DNA]</scope>
    <source>
        <strain evidence="6 7">SL3</strain>
    </source>
</reference>
<evidence type="ECO:0000259" key="5">
    <source>
        <dbReference type="Pfam" id="PF00294"/>
    </source>
</evidence>
<protein>
    <submittedName>
        <fullName evidence="6">2-keto-3-deoxygluconate kinase</fullName>
    </submittedName>
</protein>
<dbReference type="Pfam" id="PF00294">
    <property type="entry name" value="PfkB"/>
    <property type="match status" value="1"/>
</dbReference>
<dbReference type="EMBL" id="LIUF01000001">
    <property type="protein sequence ID" value="KOX94929.1"/>
    <property type="molecule type" value="Genomic_DNA"/>
</dbReference>
<keyword evidence="3 6" id="KW-0418">Kinase</keyword>
<evidence type="ECO:0000256" key="4">
    <source>
        <dbReference type="SAM" id="MobiDB-lite"/>
    </source>
</evidence>
<organism evidence="6 7">
    <name type="scientific">Haloarcula rubripromontorii</name>
    <dbReference type="NCBI Taxonomy" id="1705562"/>
    <lineage>
        <taxon>Archaea</taxon>
        <taxon>Methanobacteriati</taxon>
        <taxon>Methanobacteriota</taxon>
        <taxon>Stenosarchaea group</taxon>
        <taxon>Halobacteria</taxon>
        <taxon>Halobacteriales</taxon>
        <taxon>Haloarculaceae</taxon>
        <taxon>Haloarcula</taxon>
    </lineage>
</organism>
<dbReference type="RefSeq" id="WP_053966690.1">
    <property type="nucleotide sequence ID" value="NZ_LIUF01000001.1"/>
</dbReference>
<name>A0A0M9AMA2_9EURY</name>
<dbReference type="OrthoDB" id="96179at2157"/>
<dbReference type="STRING" id="1705562.AMS69_03460"/>
<accession>A0A0M9AMA2</accession>
<dbReference type="PATRIC" id="fig|1705562.3.peg.1650"/>
<evidence type="ECO:0000313" key="7">
    <source>
        <dbReference type="Proteomes" id="UP000037729"/>
    </source>
</evidence>
<keyword evidence="2" id="KW-0808">Transferase</keyword>
<sequence length="314" mass="33269">MSLVTFGETALRFAPPDGQRFETAREASIRVDGTASGVAATAGRLGADARWLSKVPDTPLGRRVVAELHEFGLETDIVWADPDAGRQGLTFHEDADPPRAERLLQDRGDTAMATLTPGELPMGEIQNADVVFTTGATLSLSDTAADTTGALLRAAAGMRAFDLDFHPGLWDAEDARDALADLLPAVDTLFAAEEQVSAVFDTTGSPREVVHTLATEYDLTRVILTRSEYGAVAYHDGVIHEQDAIETSAVDESGQHEAFIGATLQQLAAGADTDEALLHGVAAAALSRTLSGPLTPLEPSEVERVVGSQQSRRP</sequence>